<dbReference type="EMBL" id="KB207015">
    <property type="protein sequence ID" value="ELP86075.1"/>
    <property type="molecule type" value="Genomic_DNA"/>
</dbReference>
<dbReference type="Proteomes" id="UP000014680">
    <property type="component" value="Unassembled WGS sequence"/>
</dbReference>
<dbReference type="VEuPathDB" id="AmoebaDB:EIN_327220"/>
<dbReference type="SMART" id="SM00175">
    <property type="entry name" value="RAB"/>
    <property type="match status" value="1"/>
</dbReference>
<dbReference type="GO" id="GO:0003924">
    <property type="term" value="F:GTPase activity"/>
    <property type="evidence" value="ECO:0007669"/>
    <property type="project" value="InterPro"/>
</dbReference>
<dbReference type="SMART" id="SM00174">
    <property type="entry name" value="RHO"/>
    <property type="match status" value="1"/>
</dbReference>
<dbReference type="PANTHER" id="PTHR47977">
    <property type="entry name" value="RAS-RELATED PROTEIN RAB"/>
    <property type="match status" value="1"/>
</dbReference>
<dbReference type="PROSITE" id="PS51421">
    <property type="entry name" value="RAS"/>
    <property type="match status" value="1"/>
</dbReference>
<protein>
    <submittedName>
        <fullName evidence="4">Uncharacterized protein</fullName>
    </submittedName>
</protein>
<reference evidence="4 5" key="1">
    <citation type="submission" date="2012-10" db="EMBL/GenBank/DDBJ databases">
        <authorList>
            <person name="Zafar N."/>
            <person name="Inman J."/>
            <person name="Hall N."/>
            <person name="Lorenzi H."/>
            <person name="Caler E."/>
        </authorList>
    </citation>
    <scope>NUCLEOTIDE SEQUENCE [LARGE SCALE GENOMIC DNA]</scope>
    <source>
        <strain evidence="4 5">IP1</strain>
    </source>
</reference>
<evidence type="ECO:0000313" key="4">
    <source>
        <dbReference type="EMBL" id="ELP86075.1"/>
    </source>
</evidence>
<evidence type="ECO:0000256" key="3">
    <source>
        <dbReference type="ARBA" id="ARBA00023288"/>
    </source>
</evidence>
<dbReference type="GeneID" id="14885154"/>
<dbReference type="PROSITE" id="PS51419">
    <property type="entry name" value="RAB"/>
    <property type="match status" value="1"/>
</dbReference>
<dbReference type="OrthoDB" id="6428988at2759"/>
<dbReference type="GO" id="GO:0005525">
    <property type="term" value="F:GTP binding"/>
    <property type="evidence" value="ECO:0007669"/>
    <property type="project" value="UniProtKB-KW"/>
</dbReference>
<dbReference type="PRINTS" id="PR00449">
    <property type="entry name" value="RASTRNSFRMNG"/>
</dbReference>
<keyword evidence="2" id="KW-0342">GTP-binding</keyword>
<dbReference type="Pfam" id="PF00071">
    <property type="entry name" value="Ras"/>
    <property type="match status" value="1"/>
</dbReference>
<evidence type="ECO:0000256" key="1">
    <source>
        <dbReference type="ARBA" id="ARBA00022741"/>
    </source>
</evidence>
<keyword evidence="1" id="KW-0547">Nucleotide-binding</keyword>
<evidence type="ECO:0000313" key="5">
    <source>
        <dbReference type="Proteomes" id="UP000014680"/>
    </source>
</evidence>
<dbReference type="KEGG" id="eiv:EIN_327220"/>
<dbReference type="Gene3D" id="3.40.50.300">
    <property type="entry name" value="P-loop containing nucleotide triphosphate hydrolases"/>
    <property type="match status" value="1"/>
</dbReference>
<name>A0A0A1TXJ9_ENTIV</name>
<dbReference type="AlphaFoldDB" id="A0A0A1TXJ9"/>
<dbReference type="InterPro" id="IPR050227">
    <property type="entry name" value="Rab"/>
</dbReference>
<keyword evidence="5" id="KW-1185">Reference proteome</keyword>
<proteinExistence type="predicted"/>
<accession>A0A0A1TXJ9</accession>
<dbReference type="RefSeq" id="XP_004185421.1">
    <property type="nucleotide sequence ID" value="XM_004185373.1"/>
</dbReference>
<keyword evidence="3" id="KW-0449">Lipoprotein</keyword>
<sequence>MLIRFYLHYFDNHEHASIRVYFPYQVIKTPKYTINLELTDTYGEEKYRECDSLYFRDAKGAIIVYDVTSRNSFKSLDYWIDLTTKERGGDVSIVLVANKCDLEKVVTDEEGIRYAERVGYPLVFCSSYTGEGINEVFFKAAFPKGEFSYPDKRVNIVSLYDSVTPKYCYC</sequence>
<dbReference type="CDD" id="cd00154">
    <property type="entry name" value="Rab"/>
    <property type="match status" value="1"/>
</dbReference>
<gene>
    <name evidence="4" type="ORF">EIN_327220</name>
</gene>
<organism evidence="4 5">
    <name type="scientific">Entamoeba invadens IP1</name>
    <dbReference type="NCBI Taxonomy" id="370355"/>
    <lineage>
        <taxon>Eukaryota</taxon>
        <taxon>Amoebozoa</taxon>
        <taxon>Evosea</taxon>
        <taxon>Archamoebae</taxon>
        <taxon>Mastigamoebida</taxon>
        <taxon>Entamoebidae</taxon>
        <taxon>Entamoeba</taxon>
    </lineage>
</organism>
<evidence type="ECO:0000256" key="2">
    <source>
        <dbReference type="ARBA" id="ARBA00023134"/>
    </source>
</evidence>
<dbReference type="InterPro" id="IPR001806">
    <property type="entry name" value="Small_GTPase"/>
</dbReference>
<dbReference type="SUPFAM" id="SSF52540">
    <property type="entry name" value="P-loop containing nucleoside triphosphate hydrolases"/>
    <property type="match status" value="1"/>
</dbReference>
<dbReference type="SMART" id="SM00173">
    <property type="entry name" value="RAS"/>
    <property type="match status" value="1"/>
</dbReference>
<dbReference type="InterPro" id="IPR027417">
    <property type="entry name" value="P-loop_NTPase"/>
</dbReference>